<organism evidence="1 2">
    <name type="scientific">Jannaschia helgolandensis</name>
    <dbReference type="NCBI Taxonomy" id="188906"/>
    <lineage>
        <taxon>Bacteria</taxon>
        <taxon>Pseudomonadati</taxon>
        <taxon>Pseudomonadota</taxon>
        <taxon>Alphaproteobacteria</taxon>
        <taxon>Rhodobacterales</taxon>
        <taxon>Roseobacteraceae</taxon>
        <taxon>Jannaschia</taxon>
    </lineage>
</organism>
<keyword evidence="2" id="KW-1185">Reference proteome</keyword>
<accession>A0A1H7LCR4</accession>
<dbReference type="STRING" id="188906.SAMN04488526_1687"/>
<proteinExistence type="predicted"/>
<evidence type="ECO:0000313" key="1">
    <source>
        <dbReference type="EMBL" id="SEK96721.1"/>
    </source>
</evidence>
<name>A0A1H7LCR4_9RHOB</name>
<dbReference type="EMBL" id="FNZQ01000002">
    <property type="protein sequence ID" value="SEK96721.1"/>
    <property type="molecule type" value="Genomic_DNA"/>
</dbReference>
<reference evidence="1 2" key="1">
    <citation type="submission" date="2016-10" db="EMBL/GenBank/DDBJ databases">
        <authorList>
            <person name="de Groot N.N."/>
        </authorList>
    </citation>
    <scope>NUCLEOTIDE SEQUENCE [LARGE SCALE GENOMIC DNA]</scope>
    <source>
        <strain evidence="1 2">DSM 14858</strain>
    </source>
</reference>
<gene>
    <name evidence="1" type="ORF">SAMN04488526_1687</name>
</gene>
<sequence length="52" mass="5686">MGLRTLAGKLKSPEQVRQLQSLPKALENIGVGLQRDDDEGIVKANLTVRLSQ</sequence>
<protein>
    <submittedName>
        <fullName evidence="1">Uncharacterized protein</fullName>
    </submittedName>
</protein>
<evidence type="ECO:0000313" key="2">
    <source>
        <dbReference type="Proteomes" id="UP000199283"/>
    </source>
</evidence>
<dbReference type="Proteomes" id="UP000199283">
    <property type="component" value="Unassembled WGS sequence"/>
</dbReference>
<dbReference type="AlphaFoldDB" id="A0A1H7LCR4"/>